<dbReference type="InterPro" id="IPR051608">
    <property type="entry name" value="RQC_Subunit_NEMF"/>
</dbReference>
<evidence type="ECO:0000256" key="4">
    <source>
        <dbReference type="ARBA" id="ARBA00022917"/>
    </source>
</evidence>
<dbReference type="Pfam" id="PF05833">
    <property type="entry name" value="NFACT_N"/>
    <property type="match status" value="1"/>
</dbReference>
<keyword evidence="1 5" id="KW-0820">tRNA-binding</keyword>
<sequence length="597" mass="68482">MQPVDFTTLMASCCELQQMLLPARLEQVYQRDRWTICLALRTLEGRRWLSISWHRQAARIGIEDAPPKQPDTFTFSQQLWHQLGGLALVEIVIVSPWERLVELRFAKRPGDPIAGHIYVEIMGQYSNAVLVSQEGLIITAAHQVSERQSRLRPIQTGARYELPPTLIADIPSLEESLTNWQEKIRLIPGKLRKNLTSLYRGLSSSLVKSMLQCSQIDWDISTDELNPQQWQQLFKVWQFWLKTIESETFSPHWTDTGYTVIDWASFPQISSNNQKNVTSLQVILKEYYSDRLAEQIFQQLRHQLQQRLQYLLKRLKGKRQGFLDRLDDSEKTAQVKQQADLLMAHLQQWQPGMRTIEIIDFESHEPVTISLSPDKNAVQNAQALYKKHQKLKRSRGAITPLLNAVQSEVDYLEQVTIAIAQLETGQTQIDLTTLEEIRDELVTAGYVVASEYQRPRRTIDSATQPHRFSSPSGYEILVGRNNRQNDQLTFRTATDYDLWFHTQQIHGSHVLLRLDAGSQPSDADLQHAADLATYFSQARDSEQAPIVYTAPKHVYKPKGANLGMVIYKHETVIWGKPQRAKQLINPARDSQSAATAN</sequence>
<keyword evidence="3 5" id="KW-0694">RNA-binding</keyword>
<evidence type="ECO:0000313" key="7">
    <source>
        <dbReference type="EMBL" id="MBE9029239.1"/>
    </source>
</evidence>
<keyword evidence="4 5" id="KW-0648">Protein biosynthesis</keyword>
<dbReference type="GO" id="GO:0072344">
    <property type="term" value="P:rescue of stalled ribosome"/>
    <property type="evidence" value="ECO:0007669"/>
    <property type="project" value="UniProtKB-UniRule"/>
</dbReference>
<dbReference type="InterPro" id="IPR008532">
    <property type="entry name" value="NFACT_RNA-bd"/>
</dbReference>
<evidence type="ECO:0000256" key="3">
    <source>
        <dbReference type="ARBA" id="ARBA00022884"/>
    </source>
</evidence>
<keyword evidence="2 5" id="KW-0699">rRNA-binding</keyword>
<dbReference type="InterPro" id="IPR043682">
    <property type="entry name" value="RqcH_bacterial"/>
</dbReference>
<reference evidence="7" key="1">
    <citation type="submission" date="2020-10" db="EMBL/GenBank/DDBJ databases">
        <authorList>
            <person name="Castelo-Branco R."/>
            <person name="Eusebio N."/>
            <person name="Adriana R."/>
            <person name="Vieira A."/>
            <person name="Brugerolle De Fraissinette N."/>
            <person name="Rezende De Castro R."/>
            <person name="Schneider M.P."/>
            <person name="Vasconcelos V."/>
            <person name="Leao P.N."/>
        </authorList>
    </citation>
    <scope>NUCLEOTIDE SEQUENCE</scope>
    <source>
        <strain evidence="7">LEGE 11480</strain>
    </source>
</reference>
<keyword evidence="8" id="KW-1185">Reference proteome</keyword>
<dbReference type="GO" id="GO:0000049">
    <property type="term" value="F:tRNA binding"/>
    <property type="evidence" value="ECO:0007669"/>
    <property type="project" value="UniProtKB-UniRule"/>
</dbReference>
<comment type="subunit">
    <text evidence="5">Associates with stalled 50S ribosomal subunits. Binds to RqcP.</text>
</comment>
<evidence type="ECO:0000259" key="6">
    <source>
        <dbReference type="Pfam" id="PF05670"/>
    </source>
</evidence>
<feature type="domain" description="NFACT RNA-binding" evidence="6">
    <location>
        <begin position="466"/>
        <end position="559"/>
    </location>
</feature>
<dbReference type="RefSeq" id="WP_264324059.1">
    <property type="nucleotide sequence ID" value="NZ_JADEXQ010000013.1"/>
</dbReference>
<evidence type="ECO:0000256" key="1">
    <source>
        <dbReference type="ARBA" id="ARBA00022555"/>
    </source>
</evidence>
<evidence type="ECO:0000256" key="2">
    <source>
        <dbReference type="ARBA" id="ARBA00022730"/>
    </source>
</evidence>
<dbReference type="GO" id="GO:0043023">
    <property type="term" value="F:ribosomal large subunit binding"/>
    <property type="evidence" value="ECO:0007669"/>
    <property type="project" value="UniProtKB-UniRule"/>
</dbReference>
<dbReference type="HAMAP" id="MF_00844_B">
    <property type="entry name" value="RqcH_B"/>
    <property type="match status" value="1"/>
</dbReference>
<organism evidence="7 8">
    <name type="scientific">Romeriopsis navalis LEGE 11480</name>
    <dbReference type="NCBI Taxonomy" id="2777977"/>
    <lineage>
        <taxon>Bacteria</taxon>
        <taxon>Bacillati</taxon>
        <taxon>Cyanobacteriota</taxon>
        <taxon>Cyanophyceae</taxon>
        <taxon>Leptolyngbyales</taxon>
        <taxon>Leptolyngbyaceae</taxon>
        <taxon>Romeriopsis</taxon>
        <taxon>Romeriopsis navalis</taxon>
    </lineage>
</organism>
<gene>
    <name evidence="5" type="primary">rqcH</name>
    <name evidence="7" type="ORF">IQ266_05620</name>
</gene>
<comment type="caution">
    <text evidence="7">The sequence shown here is derived from an EMBL/GenBank/DDBJ whole genome shotgun (WGS) entry which is preliminary data.</text>
</comment>
<accession>A0A928Z271</accession>
<evidence type="ECO:0000313" key="8">
    <source>
        <dbReference type="Proteomes" id="UP000625316"/>
    </source>
</evidence>
<dbReference type="Gene3D" id="2.30.310.10">
    <property type="entry name" value="ibrinogen binding protein from staphylococcus aureus domain"/>
    <property type="match status" value="1"/>
</dbReference>
<dbReference type="GO" id="GO:1990112">
    <property type="term" value="C:RQC complex"/>
    <property type="evidence" value="ECO:0007669"/>
    <property type="project" value="TreeGrafter"/>
</dbReference>
<dbReference type="AlphaFoldDB" id="A0A928Z271"/>
<comment type="function">
    <text evidence="5">Key component of the ribosome quality control system (RQC), a ribosome-associated complex that mediates the extraction of incompletely synthesized nascent chains from stalled ribosomes and their subsequent degradation. RqcH recruits Ala-charged tRNA, and with RqcP directs the elongation of stalled nascent chains on 50S ribosomal subunits, leading to non-templated C-terminal alanine extensions (Ala tail). The Ala tail promotes nascent chain degradation. May add between 1 and at least 8 Ala residues. Binds to stalled 50S ribosomal subunits.</text>
</comment>
<comment type="similarity">
    <text evidence="5">Belongs to the NEMF family.</text>
</comment>
<dbReference type="GO" id="GO:0019843">
    <property type="term" value="F:rRNA binding"/>
    <property type="evidence" value="ECO:0007669"/>
    <property type="project" value="UniProtKB-UniRule"/>
</dbReference>
<dbReference type="Pfam" id="PF05670">
    <property type="entry name" value="NFACT-R_1"/>
    <property type="match status" value="1"/>
</dbReference>
<evidence type="ECO:0000256" key="5">
    <source>
        <dbReference type="HAMAP-Rule" id="MF_00844"/>
    </source>
</evidence>
<dbReference type="Proteomes" id="UP000625316">
    <property type="component" value="Unassembled WGS sequence"/>
</dbReference>
<dbReference type="PANTHER" id="PTHR15239:SF6">
    <property type="entry name" value="RIBOSOME QUALITY CONTROL COMPLEX SUBUNIT NEMF"/>
    <property type="match status" value="1"/>
</dbReference>
<name>A0A928Z271_9CYAN</name>
<dbReference type="EMBL" id="JADEXQ010000013">
    <property type="protein sequence ID" value="MBE9029239.1"/>
    <property type="molecule type" value="Genomic_DNA"/>
</dbReference>
<protein>
    <recommendedName>
        <fullName evidence="5">Rqc2 homolog RqcH</fullName>
        <shortName evidence="5">RqcH</shortName>
    </recommendedName>
</protein>
<proteinExistence type="inferred from homology"/>
<dbReference type="PANTHER" id="PTHR15239">
    <property type="entry name" value="NUCLEAR EXPORT MEDIATOR FACTOR NEMF"/>
    <property type="match status" value="1"/>
</dbReference>